<dbReference type="InterPro" id="IPR004363">
    <property type="entry name" value="Methylgl_synth"/>
</dbReference>
<dbReference type="SMART" id="SM00046">
    <property type="entry name" value="DAGKc"/>
    <property type="match status" value="1"/>
</dbReference>
<gene>
    <name evidence="4" type="ORF">ABVT43_11890</name>
</gene>
<accession>A0ABV2BV76</accession>
<dbReference type="RefSeq" id="WP_353896414.1">
    <property type="nucleotide sequence ID" value="NZ_JBEVCJ010000013.1"/>
</dbReference>
<evidence type="ECO:0000259" key="3">
    <source>
        <dbReference type="PROSITE" id="PS50146"/>
    </source>
</evidence>
<dbReference type="InterPro" id="IPR016064">
    <property type="entry name" value="NAD/diacylglycerol_kinase_sf"/>
</dbReference>
<keyword evidence="5" id="KW-1185">Reference proteome</keyword>
<sequence length="548" mass="60916">MVKYYLIGLVVTFYLGLIVDNLFLSSLLFWLSVSLAVVSFAYLTKAPQIFRKRENGIIPWYVRWLLTPFLAGATLYNWIARRYDSVPAIQKVDSALFLACRLFSKDIDELKSHGVSAILDITAEFNGLDWTAESNNLHYLNVAVLDHQYPSEEQTKTIINWLNDRMNSQQKVVIHCALGRGRSVWVMAAFLMHRHPEWDVQHALTHINKIRNTARLNRSQYKALEKFKNNGQLNITEKLCIIANPVSGGGKWQQHKSEVIERLSTRYQVEIKETEADISAEVLTREALQQAFDIIVAAGGDGTVAEVANMLVKANNPTPLAILPMGTANALAHLFLGATTKVAPLYSACDAILQKSCLPIDVAKCNDRIALLVIAIGKGYEMITNSDRSKKNDSGQFAYLSALWESLADNRSVDLVVTIDQEKLQVNAASFVVANAAPSTTILAQGAGKVKWQDGLLDITWFESSKDSNIQPFVSVSQLIIRALCGAKIGNDALVKHKTAKQITIQSSDVIKYVIDGETYQADVLNIETLPQKLTIIVNKQLAQLEDN</sequence>
<dbReference type="InterPro" id="IPR001206">
    <property type="entry name" value="Diacylglycerol_kinase_cat_dom"/>
</dbReference>
<dbReference type="InterPro" id="IPR000387">
    <property type="entry name" value="Tyr_Pase_dom"/>
</dbReference>
<keyword evidence="4" id="KW-0808">Transferase</keyword>
<keyword evidence="1" id="KW-0472">Membrane</keyword>
<keyword evidence="4" id="KW-0418">Kinase</keyword>
<comment type="caution">
    <text evidence="4">The sequence shown here is derived from an EMBL/GenBank/DDBJ whole genome shotgun (WGS) entry which is preliminary data.</text>
</comment>
<keyword evidence="1" id="KW-0812">Transmembrane</keyword>
<feature type="domain" description="Tyrosine specific protein phosphatases" evidence="2">
    <location>
        <begin position="156"/>
        <end position="222"/>
    </location>
</feature>
<dbReference type="PANTHER" id="PTHR30492">
    <property type="entry name" value="METHYLGLYOXAL SYNTHASE"/>
    <property type="match status" value="1"/>
</dbReference>
<dbReference type="Proteomes" id="UP001548189">
    <property type="component" value="Unassembled WGS sequence"/>
</dbReference>
<dbReference type="PANTHER" id="PTHR30492:SF0">
    <property type="entry name" value="METHYLGLYOXAL SYNTHASE"/>
    <property type="match status" value="1"/>
</dbReference>
<keyword evidence="1" id="KW-1133">Transmembrane helix</keyword>
<dbReference type="InterPro" id="IPR000340">
    <property type="entry name" value="Dual-sp_phosphatase_cat-dom"/>
</dbReference>
<dbReference type="SUPFAM" id="SSF111331">
    <property type="entry name" value="NAD kinase/diacylglycerol kinase-like"/>
    <property type="match status" value="1"/>
</dbReference>
<dbReference type="InterPro" id="IPR029021">
    <property type="entry name" value="Prot-tyrosine_phosphatase-like"/>
</dbReference>
<evidence type="ECO:0000259" key="2">
    <source>
        <dbReference type="PROSITE" id="PS50056"/>
    </source>
</evidence>
<dbReference type="PROSITE" id="PS50056">
    <property type="entry name" value="TYR_PHOSPHATASE_2"/>
    <property type="match status" value="1"/>
</dbReference>
<dbReference type="NCBIfam" id="NF009025">
    <property type="entry name" value="PRK12361.1"/>
    <property type="match status" value="1"/>
</dbReference>
<evidence type="ECO:0000256" key="1">
    <source>
        <dbReference type="SAM" id="Phobius"/>
    </source>
</evidence>
<dbReference type="Gene3D" id="3.40.50.10330">
    <property type="entry name" value="Probable inorganic polyphosphate/atp-NAD kinase, domain 1"/>
    <property type="match status" value="1"/>
</dbReference>
<organism evidence="4 5">
    <name type="scientific">Aliikangiella maris</name>
    <dbReference type="NCBI Taxonomy" id="3162458"/>
    <lineage>
        <taxon>Bacteria</taxon>
        <taxon>Pseudomonadati</taxon>
        <taxon>Pseudomonadota</taxon>
        <taxon>Gammaproteobacteria</taxon>
        <taxon>Oceanospirillales</taxon>
        <taxon>Pleioneaceae</taxon>
        <taxon>Aliikangiella</taxon>
    </lineage>
</organism>
<dbReference type="InterPro" id="IPR017438">
    <property type="entry name" value="ATP-NAD_kinase_N"/>
</dbReference>
<dbReference type="PROSITE" id="PS50146">
    <property type="entry name" value="DAGK"/>
    <property type="match status" value="1"/>
</dbReference>
<protein>
    <submittedName>
        <fullName evidence="4">Diacylglycerol kinase family protein</fullName>
    </submittedName>
</protein>
<evidence type="ECO:0000313" key="4">
    <source>
        <dbReference type="EMBL" id="MET1255830.1"/>
    </source>
</evidence>
<dbReference type="SUPFAM" id="SSF52799">
    <property type="entry name" value="(Phosphotyrosine protein) phosphatases II"/>
    <property type="match status" value="1"/>
</dbReference>
<dbReference type="Pfam" id="PF19279">
    <property type="entry name" value="YegS_C"/>
    <property type="match status" value="1"/>
</dbReference>
<dbReference type="InterPro" id="IPR020422">
    <property type="entry name" value="TYR_PHOSPHATASE_DUAL_dom"/>
</dbReference>
<feature type="transmembrane region" description="Helical" evidence="1">
    <location>
        <begin position="60"/>
        <end position="79"/>
    </location>
</feature>
<evidence type="ECO:0000313" key="5">
    <source>
        <dbReference type="Proteomes" id="UP001548189"/>
    </source>
</evidence>
<dbReference type="Gene3D" id="2.60.200.40">
    <property type="match status" value="1"/>
</dbReference>
<dbReference type="SMART" id="SM00195">
    <property type="entry name" value="DSPc"/>
    <property type="match status" value="1"/>
</dbReference>
<dbReference type="Pfam" id="PF00781">
    <property type="entry name" value="DAGK_cat"/>
    <property type="match status" value="1"/>
</dbReference>
<feature type="transmembrane region" description="Helical" evidence="1">
    <location>
        <begin position="6"/>
        <end position="39"/>
    </location>
</feature>
<reference evidence="4 5" key="1">
    <citation type="submission" date="2024-06" db="EMBL/GenBank/DDBJ databases">
        <authorList>
            <person name="Li F."/>
        </authorList>
    </citation>
    <scope>NUCLEOTIDE SEQUENCE [LARGE SCALE GENOMIC DNA]</scope>
    <source>
        <strain evidence="4 5">GXAS 311</strain>
    </source>
</reference>
<dbReference type="InterPro" id="IPR045540">
    <property type="entry name" value="YegS/DAGK_C"/>
</dbReference>
<proteinExistence type="predicted"/>
<dbReference type="Gene3D" id="3.90.190.10">
    <property type="entry name" value="Protein tyrosine phosphatase superfamily"/>
    <property type="match status" value="1"/>
</dbReference>
<feature type="domain" description="DAGKc" evidence="3">
    <location>
        <begin position="234"/>
        <end position="369"/>
    </location>
</feature>
<dbReference type="EMBL" id="JBEVCJ010000013">
    <property type="protein sequence ID" value="MET1255830.1"/>
    <property type="molecule type" value="Genomic_DNA"/>
</dbReference>
<name>A0ABV2BV76_9GAMM</name>
<dbReference type="Pfam" id="PF00782">
    <property type="entry name" value="DSPc"/>
    <property type="match status" value="1"/>
</dbReference>
<dbReference type="GO" id="GO:0016301">
    <property type="term" value="F:kinase activity"/>
    <property type="evidence" value="ECO:0007669"/>
    <property type="project" value="UniProtKB-KW"/>
</dbReference>